<protein>
    <submittedName>
        <fullName evidence="1">Uncharacterized protein</fullName>
    </submittedName>
</protein>
<evidence type="ECO:0000313" key="1">
    <source>
        <dbReference type="EMBL" id="TWU40646.1"/>
    </source>
</evidence>
<keyword evidence="2" id="KW-1185">Reference proteome</keyword>
<name>A0A5C6E003_9BACT</name>
<accession>A0A5C6E003</accession>
<dbReference type="EMBL" id="SJPV01000002">
    <property type="protein sequence ID" value="TWU40646.1"/>
    <property type="molecule type" value="Genomic_DNA"/>
</dbReference>
<sequence>MTKFRSRFMPHLAMSLVAKLDCHRTVFELSLRFWLTIPYLERHTCESRTWCVE</sequence>
<proteinExistence type="predicted"/>
<evidence type="ECO:0000313" key="2">
    <source>
        <dbReference type="Proteomes" id="UP000319143"/>
    </source>
</evidence>
<reference evidence="1 2" key="1">
    <citation type="submission" date="2019-02" db="EMBL/GenBank/DDBJ databases">
        <title>Deep-cultivation of Planctomycetes and their phenomic and genomic characterization uncovers novel biology.</title>
        <authorList>
            <person name="Wiegand S."/>
            <person name="Jogler M."/>
            <person name="Boedeker C."/>
            <person name="Pinto D."/>
            <person name="Vollmers J."/>
            <person name="Rivas-Marin E."/>
            <person name="Kohn T."/>
            <person name="Peeters S.H."/>
            <person name="Heuer A."/>
            <person name="Rast P."/>
            <person name="Oberbeckmann S."/>
            <person name="Bunk B."/>
            <person name="Jeske O."/>
            <person name="Meyerdierks A."/>
            <person name="Storesund J.E."/>
            <person name="Kallscheuer N."/>
            <person name="Luecker S."/>
            <person name="Lage O.M."/>
            <person name="Pohl T."/>
            <person name="Merkel B.J."/>
            <person name="Hornburger P."/>
            <person name="Mueller R.-W."/>
            <person name="Bruemmer F."/>
            <person name="Labrenz M."/>
            <person name="Spormann A.M."/>
            <person name="Op Den Camp H."/>
            <person name="Overmann J."/>
            <person name="Amann R."/>
            <person name="Jetten M.S.M."/>
            <person name="Mascher T."/>
            <person name="Medema M.H."/>
            <person name="Devos D.P."/>
            <person name="Kaster A.-K."/>
            <person name="Ovreas L."/>
            <person name="Rohde M."/>
            <person name="Galperin M.Y."/>
            <person name="Jogler C."/>
        </authorList>
    </citation>
    <scope>NUCLEOTIDE SEQUENCE [LARGE SCALE GENOMIC DNA]</scope>
    <source>
        <strain evidence="1 2">Poly41</strain>
    </source>
</reference>
<dbReference type="AlphaFoldDB" id="A0A5C6E003"/>
<organism evidence="1 2">
    <name type="scientific">Novipirellula artificiosorum</name>
    <dbReference type="NCBI Taxonomy" id="2528016"/>
    <lineage>
        <taxon>Bacteria</taxon>
        <taxon>Pseudomonadati</taxon>
        <taxon>Planctomycetota</taxon>
        <taxon>Planctomycetia</taxon>
        <taxon>Pirellulales</taxon>
        <taxon>Pirellulaceae</taxon>
        <taxon>Novipirellula</taxon>
    </lineage>
</organism>
<comment type="caution">
    <text evidence="1">The sequence shown here is derived from an EMBL/GenBank/DDBJ whole genome shotgun (WGS) entry which is preliminary data.</text>
</comment>
<dbReference type="Proteomes" id="UP000319143">
    <property type="component" value="Unassembled WGS sequence"/>
</dbReference>
<gene>
    <name evidence="1" type="ORF">Poly41_14800</name>
</gene>